<dbReference type="PROSITE" id="PS01039">
    <property type="entry name" value="SBP_BACTERIAL_3"/>
    <property type="match status" value="1"/>
</dbReference>
<accession>A0A1C3X5X4</accession>
<evidence type="ECO:0000259" key="6">
    <source>
        <dbReference type="SMART" id="SM00062"/>
    </source>
</evidence>
<dbReference type="OrthoDB" id="9807134at2"/>
<comment type="subcellular location">
    <subcellularLocation>
        <location evidence="1">Periplasm</location>
    </subcellularLocation>
</comment>
<evidence type="ECO:0000313" key="8">
    <source>
        <dbReference type="Proteomes" id="UP000199101"/>
    </source>
</evidence>
<evidence type="ECO:0000256" key="3">
    <source>
        <dbReference type="ARBA" id="ARBA00022729"/>
    </source>
</evidence>
<evidence type="ECO:0000256" key="2">
    <source>
        <dbReference type="ARBA" id="ARBA00010333"/>
    </source>
</evidence>
<evidence type="ECO:0000256" key="4">
    <source>
        <dbReference type="RuleBase" id="RU003744"/>
    </source>
</evidence>
<feature type="chain" id="PRO_5008686378" evidence="5">
    <location>
        <begin position="21"/>
        <end position="254"/>
    </location>
</feature>
<dbReference type="PANTHER" id="PTHR35936:SF17">
    <property type="entry name" value="ARGININE-BINDING EXTRACELLULAR PROTEIN ARTP"/>
    <property type="match status" value="1"/>
</dbReference>
<dbReference type="Proteomes" id="UP000199101">
    <property type="component" value="Unassembled WGS sequence"/>
</dbReference>
<dbReference type="InterPro" id="IPR001638">
    <property type="entry name" value="Solute-binding_3/MltF_N"/>
</dbReference>
<comment type="similarity">
    <text evidence="2 4">Belongs to the bacterial solute-binding protein 3 family.</text>
</comment>
<protein>
    <submittedName>
        <fullName evidence="7">Polar amino acid transport system substrate-binding protein</fullName>
    </submittedName>
</protein>
<feature type="signal peptide" evidence="5">
    <location>
        <begin position="1"/>
        <end position="20"/>
    </location>
</feature>
<dbReference type="EMBL" id="FMAG01000010">
    <property type="protein sequence ID" value="SCB47414.1"/>
    <property type="molecule type" value="Genomic_DNA"/>
</dbReference>
<dbReference type="InterPro" id="IPR018313">
    <property type="entry name" value="SBP_3_CS"/>
</dbReference>
<sequence length="254" mass="27770">MKLALLTAAFGFLITASANAADGDKIKVAVEGVYPPFSFVEGGTLKGFDVDIGKALCEKAKLSCEFIAQEWDGIIPGLLAKKYDAIVSSMNITEERKKKVLFGDKYYDTPTMFVAAKSAKITDTSPKGLSGKIVGVQGSTTAQNYMEEKYKGLDFKTYSTIDDALNDLAAGRIDLMISDKIQINQWLEQSKEAAECCEFVGKEIRDPILGAGKGVAFRKEDEALKDKFNVALKAILADGTYQKINAKYFPFSIY</sequence>
<dbReference type="RefSeq" id="WP_092718294.1">
    <property type="nucleotide sequence ID" value="NZ_FMAG01000010.1"/>
</dbReference>
<evidence type="ECO:0000313" key="7">
    <source>
        <dbReference type="EMBL" id="SCB47414.1"/>
    </source>
</evidence>
<organism evidence="7 8">
    <name type="scientific">Rhizobium multihospitium</name>
    <dbReference type="NCBI Taxonomy" id="410764"/>
    <lineage>
        <taxon>Bacteria</taxon>
        <taxon>Pseudomonadati</taxon>
        <taxon>Pseudomonadota</taxon>
        <taxon>Alphaproteobacteria</taxon>
        <taxon>Hyphomicrobiales</taxon>
        <taxon>Rhizobiaceae</taxon>
        <taxon>Rhizobium/Agrobacterium group</taxon>
        <taxon>Rhizobium</taxon>
    </lineage>
</organism>
<keyword evidence="3 5" id="KW-0732">Signal</keyword>
<gene>
    <name evidence="7" type="ORF">GA0061103_0157</name>
</gene>
<reference evidence="8" key="1">
    <citation type="submission" date="2016-08" db="EMBL/GenBank/DDBJ databases">
        <authorList>
            <person name="Varghese N."/>
            <person name="Submissions Spin"/>
        </authorList>
    </citation>
    <scope>NUCLEOTIDE SEQUENCE [LARGE SCALE GENOMIC DNA]</scope>
    <source>
        <strain evidence="8">HAMBI 2975</strain>
    </source>
</reference>
<evidence type="ECO:0000256" key="5">
    <source>
        <dbReference type="SAM" id="SignalP"/>
    </source>
</evidence>
<dbReference type="STRING" id="410764.GA0061103_0157"/>
<evidence type="ECO:0000256" key="1">
    <source>
        <dbReference type="ARBA" id="ARBA00004418"/>
    </source>
</evidence>
<dbReference type="SUPFAM" id="SSF53850">
    <property type="entry name" value="Periplasmic binding protein-like II"/>
    <property type="match status" value="1"/>
</dbReference>
<proteinExistence type="inferred from homology"/>
<dbReference type="Pfam" id="PF00497">
    <property type="entry name" value="SBP_bac_3"/>
    <property type="match status" value="1"/>
</dbReference>
<dbReference type="AlphaFoldDB" id="A0A1C3X5X4"/>
<dbReference type="PANTHER" id="PTHR35936">
    <property type="entry name" value="MEMBRANE-BOUND LYTIC MUREIN TRANSGLYCOSYLASE F"/>
    <property type="match status" value="1"/>
</dbReference>
<dbReference type="GO" id="GO:0042597">
    <property type="term" value="C:periplasmic space"/>
    <property type="evidence" value="ECO:0007669"/>
    <property type="project" value="UniProtKB-SubCell"/>
</dbReference>
<keyword evidence="8" id="KW-1185">Reference proteome</keyword>
<dbReference type="Gene3D" id="3.40.190.10">
    <property type="entry name" value="Periplasmic binding protein-like II"/>
    <property type="match status" value="2"/>
</dbReference>
<name>A0A1C3X5X4_9HYPH</name>
<feature type="domain" description="Solute-binding protein family 3/N-terminal" evidence="6">
    <location>
        <begin position="25"/>
        <end position="252"/>
    </location>
</feature>
<dbReference type="SMART" id="SM00062">
    <property type="entry name" value="PBPb"/>
    <property type="match status" value="1"/>
</dbReference>